<reference evidence="8" key="1">
    <citation type="submission" date="2022-08" db="UniProtKB">
        <authorList>
            <consortium name="EnsemblMetazoa"/>
        </authorList>
    </citation>
    <scope>IDENTIFICATION</scope>
    <source>
        <strain evidence="8">EBRO</strain>
    </source>
</reference>
<dbReference type="Gene3D" id="1.10.238.20">
    <property type="entry name" value="Pheromone/general odorant binding protein domain"/>
    <property type="match status" value="2"/>
</dbReference>
<comment type="subcellular location">
    <subcellularLocation>
        <location evidence="1">Secreted</location>
    </subcellularLocation>
</comment>
<evidence type="ECO:0000256" key="1">
    <source>
        <dbReference type="ARBA" id="ARBA00004613"/>
    </source>
</evidence>
<dbReference type="STRING" id="41427.A0A182JE64"/>
<keyword evidence="4 7" id="KW-0732">Signal</keyword>
<dbReference type="CDD" id="cd23992">
    <property type="entry name" value="PBP_GOBP"/>
    <property type="match status" value="2"/>
</dbReference>
<dbReference type="GO" id="GO:0005615">
    <property type="term" value="C:extracellular space"/>
    <property type="evidence" value="ECO:0007669"/>
    <property type="project" value="TreeGrafter"/>
</dbReference>
<feature type="region of interest" description="Disordered" evidence="6">
    <location>
        <begin position="398"/>
        <end position="418"/>
    </location>
</feature>
<dbReference type="PANTHER" id="PTHR11857">
    <property type="entry name" value="ODORANT BINDING PROTEIN-RELATED"/>
    <property type="match status" value="1"/>
</dbReference>
<dbReference type="FunFam" id="1.10.238.20:FF:000002">
    <property type="entry name" value="AGAP000641-PA"/>
    <property type="match status" value="1"/>
</dbReference>
<feature type="compositionally biased region" description="Polar residues" evidence="6">
    <location>
        <begin position="404"/>
        <end position="418"/>
    </location>
</feature>
<dbReference type="SMART" id="SM00708">
    <property type="entry name" value="PhBP"/>
    <property type="match status" value="1"/>
</dbReference>
<evidence type="ECO:0000256" key="2">
    <source>
        <dbReference type="ARBA" id="ARBA00008098"/>
    </source>
</evidence>
<dbReference type="AlphaFoldDB" id="A0A182JE64"/>
<evidence type="ECO:0000313" key="8">
    <source>
        <dbReference type="EnsemblMetazoa" id="AATE016403-PA.1"/>
    </source>
</evidence>
<dbReference type="InterPro" id="IPR006170">
    <property type="entry name" value="PBP/GOBP"/>
</dbReference>
<organism evidence="8">
    <name type="scientific">Anopheles atroparvus</name>
    <name type="common">European mosquito</name>
    <dbReference type="NCBI Taxonomy" id="41427"/>
    <lineage>
        <taxon>Eukaryota</taxon>
        <taxon>Metazoa</taxon>
        <taxon>Ecdysozoa</taxon>
        <taxon>Arthropoda</taxon>
        <taxon>Hexapoda</taxon>
        <taxon>Insecta</taxon>
        <taxon>Pterygota</taxon>
        <taxon>Neoptera</taxon>
        <taxon>Endopterygota</taxon>
        <taxon>Diptera</taxon>
        <taxon>Nematocera</taxon>
        <taxon>Culicoidea</taxon>
        <taxon>Culicidae</taxon>
        <taxon>Anophelinae</taxon>
        <taxon>Anopheles</taxon>
    </lineage>
</organism>
<feature type="signal peptide" evidence="7">
    <location>
        <begin position="1"/>
        <end position="19"/>
    </location>
</feature>
<keyword evidence="3" id="KW-0964">Secreted</keyword>
<dbReference type="GO" id="GO:0005549">
    <property type="term" value="F:odorant binding"/>
    <property type="evidence" value="ECO:0007669"/>
    <property type="project" value="InterPro"/>
</dbReference>
<sequence length="418" mass="46405">MRQAIILLLALVAPQHLLASGCDTKGVIIEKSFLQSVHDCVEYLQIPKERLMQYLANEFPPDDETKCLLYCVGVDLGWWNNTCGLQVPAIVSYFQPVQGDKQYEKRTKECLERRVGAIRSQNSCCQAYETFQCYFQEFGNLVTCPQYVRLTKLQATQAALDCLVILRYPEELLQVYARGQVEDCPETRCLYHCIDLRTGLYTPENGVSLSRLFVRDAAYNDLRYLSKETKACRDRVRQSGCDKCTEVYQTHQECLAGLGEHGYTSGLITEAARLALANLGVSCTHPVEPKPCYKPQTPLPPTHAPYTTPPCKTSYQPTNPPNYVYVPKRHPPVPKQSCSVCGNKPSPSPPSPPPPPYPSPAASIVPSKALSYASVRPSTTCSSCGAADRVYNKPLARGYGRGVASSSGCSKCSRQFYK</sequence>
<dbReference type="EnsemblMetazoa" id="AATE016403-RA">
    <property type="protein sequence ID" value="AATE016403-PA.1"/>
    <property type="gene ID" value="AATE016403"/>
</dbReference>
<dbReference type="PANTHER" id="PTHR11857:SF46">
    <property type="entry name" value="GENERAL ODORANT-BINDING PROTEIN 99A-RELATED"/>
    <property type="match status" value="1"/>
</dbReference>
<feature type="compositionally biased region" description="Pro residues" evidence="6">
    <location>
        <begin position="346"/>
        <end position="359"/>
    </location>
</feature>
<proteinExistence type="inferred from homology"/>
<dbReference type="VEuPathDB" id="VectorBase:AATE016403"/>
<protein>
    <submittedName>
        <fullName evidence="8">Uncharacterized protein</fullName>
    </submittedName>
</protein>
<comment type="similarity">
    <text evidence="2">Belongs to the PBP/GOBP family.</text>
</comment>
<evidence type="ECO:0000256" key="6">
    <source>
        <dbReference type="SAM" id="MobiDB-lite"/>
    </source>
</evidence>
<dbReference type="SUPFAM" id="SSF47565">
    <property type="entry name" value="Insect pheromone/odorant-binding proteins"/>
    <property type="match status" value="2"/>
</dbReference>
<dbReference type="FunFam" id="1.10.238.20:FF:000003">
    <property type="entry name" value="AGAP010409-PA"/>
    <property type="match status" value="1"/>
</dbReference>
<evidence type="ECO:0000256" key="3">
    <source>
        <dbReference type="ARBA" id="ARBA00022525"/>
    </source>
</evidence>
<feature type="chain" id="PRO_5043724844" evidence="7">
    <location>
        <begin position="20"/>
        <end position="418"/>
    </location>
</feature>
<accession>A0A182JE64</accession>
<dbReference type="InterPro" id="IPR036728">
    <property type="entry name" value="PBP_GOBP_sf"/>
</dbReference>
<evidence type="ECO:0000256" key="7">
    <source>
        <dbReference type="SAM" id="SignalP"/>
    </source>
</evidence>
<dbReference type="GO" id="GO:0007608">
    <property type="term" value="P:sensory perception of smell"/>
    <property type="evidence" value="ECO:0007669"/>
    <property type="project" value="TreeGrafter"/>
</dbReference>
<feature type="region of interest" description="Disordered" evidence="6">
    <location>
        <begin position="335"/>
        <end position="362"/>
    </location>
</feature>
<evidence type="ECO:0000256" key="5">
    <source>
        <dbReference type="ARBA" id="ARBA00023157"/>
    </source>
</evidence>
<keyword evidence="5" id="KW-1015">Disulfide bond</keyword>
<name>A0A182JE64_ANOAO</name>
<dbReference type="Pfam" id="PF01395">
    <property type="entry name" value="PBP_GOBP"/>
    <property type="match status" value="2"/>
</dbReference>
<evidence type="ECO:0000256" key="4">
    <source>
        <dbReference type="ARBA" id="ARBA00022729"/>
    </source>
</evidence>
<dbReference type="PROSITE" id="PS51257">
    <property type="entry name" value="PROKAR_LIPOPROTEIN"/>
    <property type="match status" value="1"/>
</dbReference>